<accession>A0A812UWM0</accession>
<feature type="transmembrane region" description="Helical" evidence="1">
    <location>
        <begin position="333"/>
        <end position="353"/>
    </location>
</feature>
<reference evidence="2" key="1">
    <citation type="submission" date="2021-02" db="EMBL/GenBank/DDBJ databases">
        <authorList>
            <person name="Dougan E. K."/>
            <person name="Rhodes N."/>
            <person name="Thang M."/>
            <person name="Chan C."/>
        </authorList>
    </citation>
    <scope>NUCLEOTIDE SEQUENCE</scope>
</reference>
<comment type="caution">
    <text evidence="2">The sequence shown here is derived from an EMBL/GenBank/DDBJ whole genome shotgun (WGS) entry which is preliminary data.</text>
</comment>
<feature type="transmembrane region" description="Helical" evidence="1">
    <location>
        <begin position="455"/>
        <end position="480"/>
    </location>
</feature>
<evidence type="ECO:0000313" key="3">
    <source>
        <dbReference type="Proteomes" id="UP000604046"/>
    </source>
</evidence>
<feature type="transmembrane region" description="Helical" evidence="1">
    <location>
        <begin position="426"/>
        <end position="449"/>
    </location>
</feature>
<keyword evidence="1" id="KW-0472">Membrane</keyword>
<dbReference type="Proteomes" id="UP000604046">
    <property type="component" value="Unassembled WGS sequence"/>
</dbReference>
<name>A0A812UWM0_9DINO</name>
<proteinExistence type="predicted"/>
<dbReference type="EMBL" id="CAJNDS010002746">
    <property type="protein sequence ID" value="CAE7582665.1"/>
    <property type="molecule type" value="Genomic_DNA"/>
</dbReference>
<feature type="transmembrane region" description="Helical" evidence="1">
    <location>
        <begin position="211"/>
        <end position="230"/>
    </location>
</feature>
<keyword evidence="3" id="KW-1185">Reference proteome</keyword>
<gene>
    <name evidence="2" type="ORF">SNAT2548_LOCUS33241</name>
</gene>
<organism evidence="2 3">
    <name type="scientific">Symbiodinium natans</name>
    <dbReference type="NCBI Taxonomy" id="878477"/>
    <lineage>
        <taxon>Eukaryota</taxon>
        <taxon>Sar</taxon>
        <taxon>Alveolata</taxon>
        <taxon>Dinophyceae</taxon>
        <taxon>Suessiales</taxon>
        <taxon>Symbiodiniaceae</taxon>
        <taxon>Symbiodinium</taxon>
    </lineage>
</organism>
<evidence type="ECO:0000256" key="1">
    <source>
        <dbReference type="SAM" id="Phobius"/>
    </source>
</evidence>
<keyword evidence="1" id="KW-0812">Transmembrane</keyword>
<dbReference type="OrthoDB" id="438784at2759"/>
<sequence length="567" mass="63906">MATCMNCWAAPAGDDTEQGASCRTVPSLIGLADAEEPMCTFDCDVDVMDREPMKENPDIFGGELHGAQFATESLMVRREPRGRLSRLEQNAQLAFDDEIARAVPLAHTLRWVGYLWRLNPNKMSQDQLLKLWQYSKKASSFDAFVSHAWSTPGYQKLISLLLRFYWHYAVVAAIAASLVIMFMYRLDILPMTLWFVSQDALFPRTIPCGPWGALFVFVVSISALLCAPLLPCPAFDIFYDVTCIHQTDPEMRERGMYGIGGYLTASKELRVLWSLPYLTRLWCIFELAGFRRANPKGKIVFQPLPVERNFCVLWICMYLTFCIYHFMNTGSARRLFVISTLIGICALIPSIHVTRRGFQEQERSLQDMANFDLELVSCSSGFDKQFIAVAVSQWYGSTHAFTQYVRGPLRDELVLAVAETQAPMSYCLLACSPGAGLQADILGALWLAGAPGEMILAHVLGQVLSSFLLNTALLKILFILTRHYARPRFASRTMDYMQTVGVSLLFLMLVAVSFLRIVVYYTFGVPGAVAFLVTMIIFIATFFRDLKQLWDQLRRGVLDRGLEGQSP</sequence>
<protein>
    <submittedName>
        <fullName evidence="2">Uncharacterized protein</fullName>
    </submittedName>
</protein>
<feature type="transmembrane region" description="Helical" evidence="1">
    <location>
        <begin position="500"/>
        <end position="521"/>
    </location>
</feature>
<feature type="transmembrane region" description="Helical" evidence="1">
    <location>
        <begin position="310"/>
        <end position="327"/>
    </location>
</feature>
<feature type="transmembrane region" description="Helical" evidence="1">
    <location>
        <begin position="527"/>
        <end position="546"/>
    </location>
</feature>
<evidence type="ECO:0000313" key="2">
    <source>
        <dbReference type="EMBL" id="CAE7582665.1"/>
    </source>
</evidence>
<keyword evidence="1" id="KW-1133">Transmembrane helix</keyword>
<dbReference type="AlphaFoldDB" id="A0A812UWM0"/>
<feature type="transmembrane region" description="Helical" evidence="1">
    <location>
        <begin position="165"/>
        <end position="184"/>
    </location>
</feature>